<keyword evidence="2" id="KW-1185">Reference proteome</keyword>
<evidence type="ECO:0000313" key="2">
    <source>
        <dbReference type="Proteomes" id="UP000518887"/>
    </source>
</evidence>
<sequence length="90" mass="10150">MQVLELNQIVPDPSYIYYRRNYAAVAKLQMLSKTIDIKISFTIETGPLGDKMLYVDIDPGEDIDYPLIPVKSALKTYILKADDEGVLPCP</sequence>
<dbReference type="AlphaFoldDB" id="A0A7W8LLH6"/>
<reference evidence="1 2" key="1">
    <citation type="submission" date="2020-08" db="EMBL/GenBank/DDBJ databases">
        <title>Genomic Encyclopedia of Type Strains, Phase IV (KMG-IV): sequencing the most valuable type-strain genomes for metagenomic binning, comparative biology and taxonomic classification.</title>
        <authorList>
            <person name="Goeker M."/>
        </authorList>
    </citation>
    <scope>NUCLEOTIDE SEQUENCE [LARGE SCALE GENOMIC DNA]</scope>
    <source>
        <strain evidence="1 2">DSM 103462</strain>
    </source>
</reference>
<proteinExistence type="predicted"/>
<comment type="caution">
    <text evidence="1">The sequence shown here is derived from an EMBL/GenBank/DDBJ whole genome shotgun (WGS) entry which is preliminary data.</text>
</comment>
<dbReference type="Proteomes" id="UP000518887">
    <property type="component" value="Unassembled WGS sequence"/>
</dbReference>
<dbReference type="RefSeq" id="WP_184657606.1">
    <property type="nucleotide sequence ID" value="NZ_CP031518.1"/>
</dbReference>
<evidence type="ECO:0000313" key="1">
    <source>
        <dbReference type="EMBL" id="MBB5225380.1"/>
    </source>
</evidence>
<name>A0A7W8LLH6_9SPIR</name>
<organism evidence="1 2">
    <name type="scientific">Treponema ruminis</name>
    <dbReference type="NCBI Taxonomy" id="744515"/>
    <lineage>
        <taxon>Bacteria</taxon>
        <taxon>Pseudomonadati</taxon>
        <taxon>Spirochaetota</taxon>
        <taxon>Spirochaetia</taxon>
        <taxon>Spirochaetales</taxon>
        <taxon>Treponemataceae</taxon>
        <taxon>Treponema</taxon>
    </lineage>
</organism>
<gene>
    <name evidence="1" type="ORF">HNP76_000724</name>
</gene>
<protein>
    <submittedName>
        <fullName evidence="1">Uncharacterized protein</fullName>
    </submittedName>
</protein>
<dbReference type="EMBL" id="JACHFQ010000002">
    <property type="protein sequence ID" value="MBB5225380.1"/>
    <property type="molecule type" value="Genomic_DNA"/>
</dbReference>
<accession>A0A7W8LLH6</accession>